<keyword evidence="2" id="KW-1185">Reference proteome</keyword>
<evidence type="ECO:0000313" key="2">
    <source>
        <dbReference type="Proteomes" id="UP000053029"/>
    </source>
</evidence>
<dbReference type="VEuPathDB" id="FungiDB:Z517_06097"/>
<evidence type="ECO:0000313" key="1">
    <source>
        <dbReference type="EMBL" id="KIW79485.1"/>
    </source>
</evidence>
<dbReference type="AlphaFoldDB" id="A0A0D2GLY3"/>
<name>A0A0D2GLY3_9EURO</name>
<dbReference type="HOGENOM" id="CLU_013597_0_0_1"/>
<dbReference type="RefSeq" id="XP_013283293.1">
    <property type="nucleotide sequence ID" value="XM_013427839.1"/>
</dbReference>
<dbReference type="Proteomes" id="UP000053029">
    <property type="component" value="Unassembled WGS sequence"/>
</dbReference>
<organism evidence="1 2">
    <name type="scientific">Fonsecaea pedrosoi CBS 271.37</name>
    <dbReference type="NCBI Taxonomy" id="1442368"/>
    <lineage>
        <taxon>Eukaryota</taxon>
        <taxon>Fungi</taxon>
        <taxon>Dikarya</taxon>
        <taxon>Ascomycota</taxon>
        <taxon>Pezizomycotina</taxon>
        <taxon>Eurotiomycetes</taxon>
        <taxon>Chaetothyriomycetidae</taxon>
        <taxon>Chaetothyriales</taxon>
        <taxon>Herpotrichiellaceae</taxon>
        <taxon>Fonsecaea</taxon>
    </lineage>
</organism>
<accession>A0A0D2GLY3</accession>
<dbReference type="SUPFAM" id="SSF82171">
    <property type="entry name" value="DPP6 N-terminal domain-like"/>
    <property type="match status" value="1"/>
</dbReference>
<dbReference type="GeneID" id="25305587"/>
<dbReference type="OrthoDB" id="4157229at2759"/>
<gene>
    <name evidence="1" type="ORF">Z517_06097</name>
</gene>
<proteinExistence type="predicted"/>
<protein>
    <submittedName>
        <fullName evidence="1">Uncharacterized protein</fullName>
    </submittedName>
</protein>
<reference evidence="1 2" key="1">
    <citation type="submission" date="2015-01" db="EMBL/GenBank/DDBJ databases">
        <title>The Genome Sequence of Fonsecaea pedrosoi CBS 271.37.</title>
        <authorList>
            <consortium name="The Broad Institute Genomics Platform"/>
            <person name="Cuomo C."/>
            <person name="de Hoog S."/>
            <person name="Gorbushina A."/>
            <person name="Stielow B."/>
            <person name="Teixiera M."/>
            <person name="Abouelleil A."/>
            <person name="Chapman S.B."/>
            <person name="Priest M."/>
            <person name="Young S.K."/>
            <person name="Wortman J."/>
            <person name="Nusbaum C."/>
            <person name="Birren B."/>
        </authorList>
    </citation>
    <scope>NUCLEOTIDE SEQUENCE [LARGE SCALE GENOMIC DNA]</scope>
    <source>
        <strain evidence="1 2">CBS 271.37</strain>
    </source>
</reference>
<sequence length="822" mass="90909">MPHLHDAALLWAALVNRKDHAFLVREALGRLWSRSLPGSQVVDEAYIKDMILLKTIIDIQRSRIRSDPPSRFILSINDILDCLDCLCQAGAALLHSSQVNSTGRGVLELSQRVFFSGVLAVTLTIEREDNRMTTTRQQVSRLEMCIDKWPLKVLCGLAGDWCMAILKGAVKDLLGSTNTDSSCGGHFVLDATDCDNFAFTFDLSTRVPQAVACVARACVYGYRSALLLADIRLMLIAACFGCAKNDSNPELSTDSSESAIRNLGSTPVTDELNTVLEQCKTLDAYCEDLQSADEGRSLSNFLTYIEPWPSSSENAEIVNWMGRANGAQAVSSNMSTLSAHYLQIVEDLEHRNLTVVNADAPLLRVYNHLSEQVRTWTSLPVDNAPSQELEVPDRMFSQGTYVLSCSDLHPIGFKMLADCIVSSGRQVPEPSQHIIDVYFDCPFPHSDNSTVRKARRIAPLCEIYEPLQRMVAPEVELEESADNRVNTPLASDQLSAARPVRNQEALLLDQASIRSYPRAPAPPTPSIPSLYPSSVSLGSFTDKTSSLTPSAMAKMGIHKRSKSHMLQHSPHLQSALSPDASNLIVWARNRIARWALDGDNPHWQGEKVMHDITLAATGASHFATVNQENYQPLQLSLFDATGVSVGKMPFTKIPQSLAFSYDGTKLAIATIDELRIISTHIENWSRSYCSQSLIPRSNHANESENAGSAFWATAKVRTQMLSFSTDQRQVLVGTQYQDEAGSTLFSLFDIPDHPNGKIPHPFRFVKDIKVVRDGLSFPARKRSNIIDKTDHRSGITRPRVDGTAVSSQFWTDNTNRRDSLCS</sequence>
<dbReference type="EMBL" id="KN846972">
    <property type="protein sequence ID" value="KIW79485.1"/>
    <property type="molecule type" value="Genomic_DNA"/>
</dbReference>